<dbReference type="Proteomes" id="UP000183656">
    <property type="component" value="Unassembled WGS sequence"/>
</dbReference>
<sequence length="751" mass="80303">MATKEMKAPLSAQSTNPFHRIPFQNADLSAPENGGGSLRELVPVTAEYREALVGTLENAASALRPEIERYPHSPGVLILKLRDTAIAKSHRPNTLAAEAGLQPAGVGRIEEMLVAANAASVQALARVIRTRETQQIKANLSAIEKIHAWDKTRRMVGTVAALRARGRVLLSLFRYHAADATARNVDALRAVLLQHNIHSVEIPQRWGPPVMRVDLAAIGDQAMEALSMFPGLRSIFPEPRIHTSAAAFGIGPGPLPQPPAGVEHPVVGVFDTGTAASATSLRPWIASTTSYVLPPDTDYVHGTAVASLVAGAKILNGDHAWLPTTRCQVHDTCGLEAAGGNTTDLIVRLAEAVRNAPHVKVWNLSLGGAQIGDHEFSYFAQQLDALSDEHQVLFVVAAGNYTGLPRRGWPVADLHLEDRLSSPGDSVRALTVGAVAHLDSPGAMVAAGHPAPYSRRGPGPVFTPKPDLVHAGGGVHEQWDAGPSSLQMLHPFDALYGSFGTSFATPIVSSVAGHVWQSLDGNPDVAVAPHMVKALLIHAARLASPDYGALERRYYGCGIPQDALSALYDSDDCFTMMFEALVVPGFKWRKTPYPIPASLMHNGKLRAEVIITAAYSPPLDPNAGAEYVRANVNVSFGVLDGSRISGKVPMEGEAGTTGYEAAQIEHGGKWSPVKLHRKKFPQGVAGDQWAIQLDALLRANEPPLAEPLNVALVVSLRSLDANRQVHADGVRALVQSNWVRQHLPVRVPVQV</sequence>
<evidence type="ECO:0000256" key="5">
    <source>
        <dbReference type="PROSITE-ProRule" id="PRU01240"/>
    </source>
</evidence>
<keyword evidence="4 5" id="KW-0720">Serine protease</keyword>
<feature type="active site" description="Charge relay system" evidence="5">
    <location>
        <position position="502"/>
    </location>
</feature>
<dbReference type="GO" id="GO:0006508">
    <property type="term" value="P:proteolysis"/>
    <property type="evidence" value="ECO:0007669"/>
    <property type="project" value="UniProtKB-KW"/>
</dbReference>
<reference evidence="7 8" key="1">
    <citation type="submission" date="2016-10" db="EMBL/GenBank/DDBJ databases">
        <authorList>
            <person name="de Groot N.N."/>
        </authorList>
    </citation>
    <scope>NUCLEOTIDE SEQUENCE [LARGE SCALE GENOMIC DNA]</scope>
    <source>
        <strain evidence="7 8">R-24608</strain>
    </source>
</reference>
<accession>A0A1I7K5J7</accession>
<protein>
    <submittedName>
        <fullName evidence="7">Subtilase family protein</fullName>
    </submittedName>
</protein>
<dbReference type="InterPro" id="IPR050131">
    <property type="entry name" value="Peptidase_S8_subtilisin-like"/>
</dbReference>
<evidence type="ECO:0000256" key="2">
    <source>
        <dbReference type="ARBA" id="ARBA00022670"/>
    </source>
</evidence>
<name>A0A1I7K5J7_9BURK</name>
<keyword evidence="3 5" id="KW-0378">Hydrolase</keyword>
<dbReference type="GO" id="GO:0004252">
    <property type="term" value="F:serine-type endopeptidase activity"/>
    <property type="evidence" value="ECO:0007669"/>
    <property type="project" value="UniProtKB-UniRule"/>
</dbReference>
<dbReference type="NCBIfam" id="NF042956">
    <property type="entry name" value="IteS_antiphage"/>
    <property type="match status" value="1"/>
</dbReference>
<dbReference type="Gene3D" id="3.40.50.200">
    <property type="entry name" value="Peptidase S8/S53 domain"/>
    <property type="match status" value="1"/>
</dbReference>
<feature type="active site" description="Charge relay system" evidence="5">
    <location>
        <position position="271"/>
    </location>
</feature>
<dbReference type="SUPFAM" id="SSF52743">
    <property type="entry name" value="Subtilisin-like"/>
    <property type="match status" value="1"/>
</dbReference>
<dbReference type="PANTHER" id="PTHR43806">
    <property type="entry name" value="PEPTIDASE S8"/>
    <property type="match status" value="1"/>
</dbReference>
<dbReference type="InterPro" id="IPR036852">
    <property type="entry name" value="Peptidase_S8/S53_dom_sf"/>
</dbReference>
<comment type="similarity">
    <text evidence="1 5">Belongs to the peptidase S8 family.</text>
</comment>
<evidence type="ECO:0000313" key="8">
    <source>
        <dbReference type="Proteomes" id="UP000183656"/>
    </source>
</evidence>
<feature type="active site" description="Charge relay system" evidence="5">
    <location>
        <position position="301"/>
    </location>
</feature>
<evidence type="ECO:0000256" key="4">
    <source>
        <dbReference type="ARBA" id="ARBA00022825"/>
    </source>
</evidence>
<evidence type="ECO:0000259" key="6">
    <source>
        <dbReference type="Pfam" id="PF00082"/>
    </source>
</evidence>
<dbReference type="RefSeq" id="WP_054257489.1">
    <property type="nucleotide sequence ID" value="NZ_CYIG01000041.1"/>
</dbReference>
<dbReference type="STRING" id="343013.SAMN04489707_103821"/>
<dbReference type="CDD" id="cd04847">
    <property type="entry name" value="Peptidases_S8_Subtilisin_like_2"/>
    <property type="match status" value="1"/>
</dbReference>
<dbReference type="EMBL" id="FPBX01000038">
    <property type="protein sequence ID" value="SFU92703.1"/>
    <property type="molecule type" value="Genomic_DNA"/>
</dbReference>
<evidence type="ECO:0000313" key="7">
    <source>
        <dbReference type="EMBL" id="SFU92703.1"/>
    </source>
</evidence>
<dbReference type="InterPro" id="IPR034074">
    <property type="entry name" value="Y4bN_pept_dom"/>
</dbReference>
<dbReference type="AlphaFoldDB" id="A0A1I7K5J7"/>
<dbReference type="InterPro" id="IPR049955">
    <property type="entry name" value="IteS-like"/>
</dbReference>
<dbReference type="PANTHER" id="PTHR43806:SF11">
    <property type="entry name" value="CEREVISIN-RELATED"/>
    <property type="match status" value="1"/>
</dbReference>
<dbReference type="InterPro" id="IPR000209">
    <property type="entry name" value="Peptidase_S8/S53_dom"/>
</dbReference>
<evidence type="ECO:0000256" key="3">
    <source>
        <dbReference type="ARBA" id="ARBA00022801"/>
    </source>
</evidence>
<proteinExistence type="inferred from homology"/>
<evidence type="ECO:0000256" key="1">
    <source>
        <dbReference type="ARBA" id="ARBA00011073"/>
    </source>
</evidence>
<keyword evidence="8" id="KW-1185">Reference proteome</keyword>
<keyword evidence="2 5" id="KW-0645">Protease</keyword>
<dbReference type="PROSITE" id="PS51892">
    <property type="entry name" value="SUBTILASE"/>
    <property type="match status" value="1"/>
</dbReference>
<dbReference type="Pfam" id="PF00082">
    <property type="entry name" value="Peptidase_S8"/>
    <property type="match status" value="1"/>
</dbReference>
<organism evidence="7 8">
    <name type="scientific">Paenacidovorax caeni</name>
    <dbReference type="NCBI Taxonomy" id="343013"/>
    <lineage>
        <taxon>Bacteria</taxon>
        <taxon>Pseudomonadati</taxon>
        <taxon>Pseudomonadota</taxon>
        <taxon>Betaproteobacteria</taxon>
        <taxon>Burkholderiales</taxon>
        <taxon>Comamonadaceae</taxon>
        <taxon>Paenacidovorax</taxon>
    </lineage>
</organism>
<feature type="domain" description="Peptidase S8/S53" evidence="6">
    <location>
        <begin position="265"/>
        <end position="546"/>
    </location>
</feature>
<gene>
    <name evidence="7" type="ORF">SAMN04489707_103821</name>
</gene>